<dbReference type="Proteomes" id="UP000239002">
    <property type="component" value="Unassembled WGS sequence"/>
</dbReference>
<dbReference type="AlphaFoldDB" id="A0A2S6IID0"/>
<accession>A0A2S6IID0</accession>
<gene>
    <name evidence="1" type="ORF">LY01_02170</name>
</gene>
<evidence type="ECO:0000313" key="1">
    <source>
        <dbReference type="EMBL" id="PPK93948.1"/>
    </source>
</evidence>
<keyword evidence="2" id="KW-1185">Reference proteome</keyword>
<proteinExistence type="predicted"/>
<dbReference type="RefSeq" id="WP_104515851.1">
    <property type="nucleotide sequence ID" value="NZ_MQVW01000002.1"/>
</dbReference>
<evidence type="ECO:0000313" key="2">
    <source>
        <dbReference type="Proteomes" id="UP000239002"/>
    </source>
</evidence>
<comment type="caution">
    <text evidence="1">The sequence shown here is derived from an EMBL/GenBank/DDBJ whole genome shotgun (WGS) entry which is preliminary data.</text>
</comment>
<dbReference type="OrthoDB" id="1145212at2"/>
<organism evidence="1 2">
    <name type="scientific">Nonlabens xylanidelens</name>
    <dbReference type="NCBI Taxonomy" id="191564"/>
    <lineage>
        <taxon>Bacteria</taxon>
        <taxon>Pseudomonadati</taxon>
        <taxon>Bacteroidota</taxon>
        <taxon>Flavobacteriia</taxon>
        <taxon>Flavobacteriales</taxon>
        <taxon>Flavobacteriaceae</taxon>
        <taxon>Nonlabens</taxon>
    </lineage>
</organism>
<dbReference type="EMBL" id="PTJE01000005">
    <property type="protein sequence ID" value="PPK93948.1"/>
    <property type="molecule type" value="Genomic_DNA"/>
</dbReference>
<name>A0A2S6IID0_9FLAO</name>
<reference evidence="1 2" key="1">
    <citation type="submission" date="2018-02" db="EMBL/GenBank/DDBJ databases">
        <title>Genomic Encyclopedia of Archaeal and Bacterial Type Strains, Phase II (KMG-II): from individual species to whole genera.</title>
        <authorList>
            <person name="Goeker M."/>
        </authorList>
    </citation>
    <scope>NUCLEOTIDE SEQUENCE [LARGE SCALE GENOMIC DNA]</scope>
    <source>
        <strain evidence="1 2">DSM 16809</strain>
    </source>
</reference>
<sequence>MKKIVFLIIVLLTAIATSQNLYLNQNGVEITKKEFRKLKRKGRDTLMAISSYDQEINELFLKRKPVKILSAKDEIISINQITGNNFDTETPLLVLYYPSIEEATLVRDEILYSKHWYTYQNSIIFKSIKKNLGNTLIVSAPNGNGIELPGIYNDDLLFFQLTYFNSNIATHSFLWISEENTFTEPIDFIQNYTVINTKKYLRVTKDSSPDSLVTVDKNLKKIDLSTFSKPISRIEYLNLDEGQLFKVIHEDQRETKIDTVLRNSYAQYFTELTGQTIKRNDTIILDFHLYTNDYEDFYNENQTREQLQDKVDKYDSIKLVWMAQAGSLYIPEGCVYDIKDAVRKGVSTFGPAVNGVNLIIYPDGKLYTLDKEHSDNLNLRRLRNGKESFLRKSSNRKPIILLLSKEEIKPPNIFNPSK</sequence>
<protein>
    <submittedName>
        <fullName evidence="1">Uncharacterized protein</fullName>
    </submittedName>
</protein>